<dbReference type="GeneID" id="23463199"/>
<organism evidence="3 4">
    <name type="scientific">Pandoravirus inopinatum</name>
    <dbReference type="NCBI Taxonomy" id="1605721"/>
    <lineage>
        <taxon>Viruses</taxon>
        <taxon>Pandoravirus</taxon>
    </lineage>
</organism>
<dbReference type="Proteomes" id="UP000202511">
    <property type="component" value="Segment"/>
</dbReference>
<keyword evidence="2" id="KW-0472">Membrane</keyword>
<proteinExistence type="predicted"/>
<evidence type="ECO:0000313" key="4">
    <source>
        <dbReference type="Proteomes" id="UP000202511"/>
    </source>
</evidence>
<feature type="compositionally biased region" description="Basic and acidic residues" evidence="1">
    <location>
        <begin position="151"/>
        <end position="160"/>
    </location>
</feature>
<dbReference type="RefSeq" id="YP_009120517.1">
    <property type="nucleotide sequence ID" value="NC_026440.1"/>
</dbReference>
<evidence type="ECO:0000313" key="3">
    <source>
        <dbReference type="EMBL" id="AJF98282.1"/>
    </source>
</evidence>
<feature type="region of interest" description="Disordered" evidence="1">
    <location>
        <begin position="119"/>
        <end position="160"/>
    </location>
</feature>
<feature type="transmembrane region" description="Helical" evidence="2">
    <location>
        <begin position="6"/>
        <end position="30"/>
    </location>
</feature>
<dbReference type="EMBL" id="KP136319">
    <property type="protein sequence ID" value="AJF98282.1"/>
    <property type="molecule type" value="Genomic_DNA"/>
</dbReference>
<keyword evidence="2" id="KW-0812">Transmembrane</keyword>
<evidence type="ECO:0000256" key="1">
    <source>
        <dbReference type="SAM" id="MobiDB-lite"/>
    </source>
</evidence>
<reference evidence="3 4" key="1">
    <citation type="journal article" date="2015" name="Parasitol. Res.">
        <title>Viruses in close associations with free-living amoebae.</title>
        <authorList>
            <person name="Scheid P."/>
        </authorList>
    </citation>
    <scope>NUCLEOTIDE SEQUENCE [LARGE SCALE GENOMIC DNA]</scope>
    <source>
        <strain evidence="3">KlaHel</strain>
    </source>
</reference>
<protein>
    <submittedName>
        <fullName evidence="3">Uncharacterized protein</fullName>
    </submittedName>
</protein>
<feature type="compositionally biased region" description="Basic residues" evidence="1">
    <location>
        <begin position="140"/>
        <end position="150"/>
    </location>
</feature>
<evidence type="ECO:0000256" key="2">
    <source>
        <dbReference type="SAM" id="Phobius"/>
    </source>
</evidence>
<keyword evidence="2" id="KW-1133">Transmembrane helix</keyword>
<dbReference type="KEGG" id="vg:23463199"/>
<accession>A0A0B5JER8</accession>
<sequence length="160" mass="17386">MYADIAIGVVVYAIAGLWNSLAALSLAFSLDPFPTISGFFACHGWPRQGHGWTGCGLRARRVLSFRVGRPLLPASAPCADQGLPPRPRVCPCSHARPLGPPPLAHHLTIRACAPHTATTNRATKGGEKGDNAHACPDNQHKKREKKNARHRDHDRGKKKR</sequence>
<name>A0A0B5JER8_9VIRU</name>